<organism evidence="2 3">
    <name type="scientific">Nitrospina gracilis (strain 3/211)</name>
    <dbReference type="NCBI Taxonomy" id="1266370"/>
    <lineage>
        <taxon>Bacteria</taxon>
        <taxon>Pseudomonadati</taxon>
        <taxon>Nitrospinota/Tectimicrobiota group</taxon>
        <taxon>Nitrospinota</taxon>
        <taxon>Nitrospinia</taxon>
        <taxon>Nitrospinales</taxon>
        <taxon>Nitrospinaceae</taxon>
        <taxon>Nitrospina</taxon>
    </lineage>
</organism>
<dbReference type="RefSeq" id="WP_005010908.1">
    <property type="nucleotide sequence ID" value="NZ_HG422173.1"/>
</dbReference>
<sequence>MSESRFIDNGNDTVTDSQTGLTWIKKDTRQLLGRWRNLEQCKEYAEQLNKEKFAGFEDWRVCRLEDIKTIFDKSYQLKAKGGDMIHLPPVFEPDCADVTWTDTVNGDRAMMYNLIKGRSNWINKLGEGPFAARLVRGERTDETAG</sequence>
<keyword evidence="3" id="KW-1185">Reference proteome</keyword>
<gene>
    <name evidence="2" type="ORF">NITGR_810006</name>
</gene>
<protein>
    <recommendedName>
        <fullName evidence="1">Lcl C-terminal domain-containing protein</fullName>
    </recommendedName>
</protein>
<proteinExistence type="predicted"/>
<dbReference type="EMBL" id="CAQJ01000090">
    <property type="protein sequence ID" value="CCQ91777.1"/>
    <property type="molecule type" value="Genomic_DNA"/>
</dbReference>
<dbReference type="HOGENOM" id="CLU_101405_2_0_0"/>
<name>M1ZE25_NITG3</name>
<accession>M1ZE25</accession>
<dbReference type="InParanoid" id="M1ZE25"/>
<dbReference type="Proteomes" id="UP000011704">
    <property type="component" value="Unassembled WGS sequence"/>
</dbReference>
<comment type="caution">
    <text evidence="2">The sequence shown here is derived from an EMBL/GenBank/DDBJ whole genome shotgun (WGS) entry which is preliminary data.</text>
</comment>
<dbReference type="Pfam" id="PF07603">
    <property type="entry name" value="Lcl_C"/>
    <property type="match status" value="1"/>
</dbReference>
<reference evidence="2 3" key="1">
    <citation type="journal article" date="2013" name="Front. Microbiol.">
        <title>The genome of Nitrospina gracilis illuminates the metabolism and evolution of the major marine nitrite oxidizer.</title>
        <authorList>
            <person name="Luecker S."/>
            <person name="Nowka B."/>
            <person name="Rattei T."/>
            <person name="Spieck E."/>
            <person name="and Daims H."/>
        </authorList>
    </citation>
    <scope>NUCLEOTIDE SEQUENCE [LARGE SCALE GENOMIC DNA]</scope>
    <source>
        <strain evidence="2 3">3/211</strain>
    </source>
</reference>
<evidence type="ECO:0000259" key="1">
    <source>
        <dbReference type="Pfam" id="PF07603"/>
    </source>
</evidence>
<dbReference type="AlphaFoldDB" id="M1ZE25"/>
<evidence type="ECO:0000313" key="3">
    <source>
        <dbReference type="Proteomes" id="UP000011704"/>
    </source>
</evidence>
<evidence type="ECO:0000313" key="2">
    <source>
        <dbReference type="EMBL" id="CCQ91777.1"/>
    </source>
</evidence>
<feature type="domain" description="Lcl C-terminal" evidence="1">
    <location>
        <begin position="13"/>
        <end position="136"/>
    </location>
</feature>
<dbReference type="OrthoDB" id="9793251at2"/>
<dbReference type="InterPro" id="IPR011460">
    <property type="entry name" value="Lcl_C"/>
</dbReference>